<feature type="region of interest" description="Disordered" evidence="1">
    <location>
        <begin position="216"/>
        <end position="279"/>
    </location>
</feature>
<keyword evidence="5" id="KW-1185">Reference proteome</keyword>
<dbReference type="SUPFAM" id="SSF48652">
    <property type="entry name" value="Tetraspanin"/>
    <property type="match status" value="1"/>
</dbReference>
<gene>
    <name evidence="4" type="ORF">DL764_001954</name>
</gene>
<keyword evidence="2" id="KW-1133">Transmembrane helix</keyword>
<evidence type="ECO:0000313" key="4">
    <source>
        <dbReference type="EMBL" id="RYP08385.1"/>
    </source>
</evidence>
<sequence>MAKLMVIFLLITAALTAIAIYVQVDSSVLSLPVSTGTTVLAILLPLLATVNFYSPVLQRVLQRRSGPFASSKGELALQALQLLQFALVVFLLTVSSEGFLPGGPGGGTLTCGLEGAWRRLWKARDGRAIERIQDAFNCCGFNNVRDRSWPPQNTTLCSVLYNRSTPCVRPWRATMQRDSGLEFVVAAAVGVLQLVQLVLSRLRVARNSGAKGYRQITNRESADREEGLVADDEDGANHTGGEEDDDADRPHRNYGAIDEGRTPRIEPSHLGEERNHWRS</sequence>
<feature type="compositionally biased region" description="Basic and acidic residues" evidence="1">
    <location>
        <begin position="258"/>
        <end position="279"/>
    </location>
</feature>
<dbReference type="OrthoDB" id="71600at2759"/>
<dbReference type="Proteomes" id="UP000293360">
    <property type="component" value="Unassembled WGS sequence"/>
</dbReference>
<evidence type="ECO:0008006" key="6">
    <source>
        <dbReference type="Google" id="ProtNLM"/>
    </source>
</evidence>
<feature type="transmembrane region" description="Helical" evidence="2">
    <location>
        <begin position="75"/>
        <end position="94"/>
    </location>
</feature>
<keyword evidence="2" id="KW-0812">Transmembrane</keyword>
<feature type="signal peptide" evidence="3">
    <location>
        <begin position="1"/>
        <end position="19"/>
    </location>
</feature>
<dbReference type="InterPro" id="IPR008952">
    <property type="entry name" value="Tetraspanin_EC2_sf"/>
</dbReference>
<dbReference type="GO" id="GO:0016020">
    <property type="term" value="C:membrane"/>
    <property type="evidence" value="ECO:0007669"/>
    <property type="project" value="InterPro"/>
</dbReference>
<evidence type="ECO:0000313" key="5">
    <source>
        <dbReference type="Proteomes" id="UP000293360"/>
    </source>
</evidence>
<evidence type="ECO:0000256" key="3">
    <source>
        <dbReference type="SAM" id="SignalP"/>
    </source>
</evidence>
<organism evidence="4 5">
    <name type="scientific">Monosporascus ibericus</name>
    <dbReference type="NCBI Taxonomy" id="155417"/>
    <lineage>
        <taxon>Eukaryota</taxon>
        <taxon>Fungi</taxon>
        <taxon>Dikarya</taxon>
        <taxon>Ascomycota</taxon>
        <taxon>Pezizomycotina</taxon>
        <taxon>Sordariomycetes</taxon>
        <taxon>Xylariomycetidae</taxon>
        <taxon>Xylariales</taxon>
        <taxon>Xylariales incertae sedis</taxon>
        <taxon>Monosporascus</taxon>
    </lineage>
</organism>
<dbReference type="AlphaFoldDB" id="A0A4Q4TMJ1"/>
<evidence type="ECO:0000256" key="2">
    <source>
        <dbReference type="SAM" id="Phobius"/>
    </source>
</evidence>
<evidence type="ECO:0000256" key="1">
    <source>
        <dbReference type="SAM" id="MobiDB-lite"/>
    </source>
</evidence>
<reference evidence="4 5" key="1">
    <citation type="submission" date="2018-06" db="EMBL/GenBank/DDBJ databases">
        <title>Complete Genomes of Monosporascus.</title>
        <authorList>
            <person name="Robinson A.J."/>
            <person name="Natvig D.O."/>
        </authorList>
    </citation>
    <scope>NUCLEOTIDE SEQUENCE [LARGE SCALE GENOMIC DNA]</scope>
    <source>
        <strain evidence="4 5">CBS 110550</strain>
    </source>
</reference>
<feature type="transmembrane region" description="Helical" evidence="2">
    <location>
        <begin position="29"/>
        <end position="54"/>
    </location>
</feature>
<dbReference type="STRING" id="155417.A0A4Q4TMJ1"/>
<name>A0A4Q4TMJ1_9PEZI</name>
<proteinExistence type="predicted"/>
<keyword evidence="2" id="KW-0472">Membrane</keyword>
<dbReference type="EMBL" id="QJNU01000065">
    <property type="protein sequence ID" value="RYP08385.1"/>
    <property type="molecule type" value="Genomic_DNA"/>
</dbReference>
<accession>A0A4Q4TMJ1</accession>
<protein>
    <recommendedName>
        <fullName evidence="6">Tetraspanin</fullName>
    </recommendedName>
</protein>
<comment type="caution">
    <text evidence="4">The sequence shown here is derived from an EMBL/GenBank/DDBJ whole genome shotgun (WGS) entry which is preliminary data.</text>
</comment>
<feature type="chain" id="PRO_5020292925" description="Tetraspanin" evidence="3">
    <location>
        <begin position="20"/>
        <end position="279"/>
    </location>
</feature>
<feature type="transmembrane region" description="Helical" evidence="2">
    <location>
        <begin position="180"/>
        <end position="199"/>
    </location>
</feature>
<keyword evidence="3" id="KW-0732">Signal</keyword>